<organism evidence="2 3">
    <name type="scientific">Ostreobium quekettii</name>
    <dbReference type="NCBI Taxonomy" id="121088"/>
    <lineage>
        <taxon>Eukaryota</taxon>
        <taxon>Viridiplantae</taxon>
        <taxon>Chlorophyta</taxon>
        <taxon>core chlorophytes</taxon>
        <taxon>Ulvophyceae</taxon>
        <taxon>TCBD clade</taxon>
        <taxon>Bryopsidales</taxon>
        <taxon>Ostreobineae</taxon>
        <taxon>Ostreobiaceae</taxon>
        <taxon>Ostreobium</taxon>
    </lineage>
</organism>
<feature type="domain" description="DAAF9 N-terminal" evidence="1">
    <location>
        <begin position="15"/>
        <end position="191"/>
    </location>
</feature>
<dbReference type="EMBL" id="CAJHUC010000972">
    <property type="protein sequence ID" value="CAD7699208.1"/>
    <property type="molecule type" value="Genomic_DNA"/>
</dbReference>
<name>A0A8S1IWA8_9CHLO</name>
<sequence>MGPPRAGPCGPSPPCAPRLRRLQRLCADLDLDALLFVAGPDGRYNLGSAQALAYLFQGRCDTDPRDTPPLAPHLRDLVLMVTPEDVRLCCDGRSMAQAWALLGPLRETARTFRAEGPSEDGEDGDDGRDAGEGERIWAFLQMLAGVRRVGLPLGVGAAGARMEAERWPLVQACGLDGVGKDGFFTMNYEVPRRSDDKTKRKGPAGCSVFSSLRLFVALSVRCFAIFYVILPSSKD</sequence>
<comment type="caution">
    <text evidence="2">The sequence shown here is derived from an EMBL/GenBank/DDBJ whole genome shotgun (WGS) entry which is preliminary data.</text>
</comment>
<evidence type="ECO:0000313" key="3">
    <source>
        <dbReference type="Proteomes" id="UP000708148"/>
    </source>
</evidence>
<dbReference type="Pfam" id="PF23281">
    <property type="entry name" value="DAAF9_N"/>
    <property type="match status" value="1"/>
</dbReference>
<accession>A0A8S1IWA8</accession>
<protein>
    <recommendedName>
        <fullName evidence="1">DAAF9 N-terminal domain-containing protein</fullName>
    </recommendedName>
</protein>
<dbReference type="PANTHER" id="PTHR33664">
    <property type="entry name" value="RCG26366"/>
    <property type="match status" value="1"/>
</dbReference>
<dbReference type="AlphaFoldDB" id="A0A8S1IWA8"/>
<evidence type="ECO:0000259" key="1">
    <source>
        <dbReference type="Pfam" id="PF23281"/>
    </source>
</evidence>
<reference evidence="2" key="1">
    <citation type="submission" date="2020-12" db="EMBL/GenBank/DDBJ databases">
        <authorList>
            <person name="Iha C."/>
        </authorList>
    </citation>
    <scope>NUCLEOTIDE SEQUENCE</scope>
</reference>
<proteinExistence type="predicted"/>
<dbReference type="InterPro" id="IPR056498">
    <property type="entry name" value="DAAF9_N"/>
</dbReference>
<dbReference type="PANTHER" id="PTHR33664:SF1">
    <property type="entry name" value="DYNEIN AXONEMAL ASSEMBLY FACTOR 9"/>
    <property type="match status" value="1"/>
</dbReference>
<keyword evidence="3" id="KW-1185">Reference proteome</keyword>
<dbReference type="InterPro" id="IPR040342">
    <property type="entry name" value="DNAAF9"/>
</dbReference>
<evidence type="ECO:0000313" key="2">
    <source>
        <dbReference type="EMBL" id="CAD7699208.1"/>
    </source>
</evidence>
<dbReference type="Proteomes" id="UP000708148">
    <property type="component" value="Unassembled WGS sequence"/>
</dbReference>
<dbReference type="OrthoDB" id="72033at2759"/>
<gene>
    <name evidence="2" type="ORF">OSTQU699_LOCUS4567</name>
</gene>